<name>A0A0H3U9H2_9BACT</name>
<sequence>MNNEKEQTEDFNIPNIPMPVVLVPFVVLIALLAGVIRYFGTDALDGASQLALLTASAVTAAIAMIGYKVPWSHLEQAVGQNINSVFSAVLILFFIGAISGSWMVSGVVPTLIFYGLKVLTPGIFLFLAVIICAAVSLMTGSSWTTVATIGIALVGVGVALGYSPAWIAGAIISGSYFGDKISPLSDTTVLASSVGGVSLFTHIRYMLITTVPSITIALIIFLVASLTHSTEGVVQTAEFSAGLQQGFNISPYLLLVPVATGVLIALRLPAVITLFLSALVAGIVALVAQPQALASIGGGNDFGGMFRGLMITYYGETSINTGNEVLNGLVHTRGMHGVLNTVFLIVCAATFGGMLTGSGILHCLTNRFARLISGRRSLVGSTVATGVFANMITGDQYLSIVLTTSLYKRLFKEKGYEGRLLSRSAEDSATVTSVLIPWNTCGMTQSMVLKVPTLEYIPYCFFNLLSPLMSLSVAFLGYKIFKVPPKEADSDAAQCPATGPQPA</sequence>
<feature type="transmembrane region" description="Helical" evidence="9">
    <location>
        <begin position="246"/>
        <end position="266"/>
    </location>
</feature>
<evidence type="ECO:0000256" key="6">
    <source>
        <dbReference type="ARBA" id="ARBA00022989"/>
    </source>
</evidence>
<dbReference type="PANTHER" id="PTHR33451">
    <property type="entry name" value="MALATE-2H(+)/NA(+)-LACTATE ANTIPORTER"/>
    <property type="match status" value="1"/>
</dbReference>
<dbReference type="InterPro" id="IPR052180">
    <property type="entry name" value="NhaC_Na-H+_Antiporter"/>
</dbReference>
<feature type="transmembrane region" description="Helical" evidence="9">
    <location>
        <begin position="271"/>
        <end position="288"/>
    </location>
</feature>
<keyword evidence="2" id="KW-0813">Transport</keyword>
<dbReference type="EMBL" id="KF540229">
    <property type="protein sequence ID" value="AIF26403.1"/>
    <property type="molecule type" value="Genomic_DNA"/>
</dbReference>
<keyword evidence="6 9" id="KW-1133">Transmembrane helix</keyword>
<proteinExistence type="inferred from homology"/>
<dbReference type="GO" id="GO:0005886">
    <property type="term" value="C:plasma membrane"/>
    <property type="evidence" value="ECO:0007669"/>
    <property type="project" value="UniProtKB-SubCell"/>
</dbReference>
<evidence type="ECO:0000256" key="8">
    <source>
        <dbReference type="ARBA" id="ARBA00038435"/>
    </source>
</evidence>
<keyword evidence="4" id="KW-1003">Cell membrane</keyword>
<feature type="transmembrane region" description="Helical" evidence="9">
    <location>
        <begin position="51"/>
        <end position="69"/>
    </location>
</feature>
<dbReference type="Pfam" id="PF03553">
    <property type="entry name" value="Na_H_antiporter"/>
    <property type="match status" value="1"/>
</dbReference>
<feature type="transmembrane region" description="Helical" evidence="9">
    <location>
        <begin position="342"/>
        <end position="365"/>
    </location>
</feature>
<keyword evidence="3" id="KW-0050">Antiport</keyword>
<keyword evidence="5 9" id="KW-0812">Transmembrane</keyword>
<evidence type="ECO:0000313" key="11">
    <source>
        <dbReference type="EMBL" id="AIF26403.1"/>
    </source>
</evidence>
<evidence type="ECO:0000256" key="7">
    <source>
        <dbReference type="ARBA" id="ARBA00023136"/>
    </source>
</evidence>
<evidence type="ECO:0000256" key="5">
    <source>
        <dbReference type="ARBA" id="ARBA00022692"/>
    </source>
</evidence>
<dbReference type="InterPro" id="IPR018461">
    <property type="entry name" value="Na/H_Antiport_NhaC-like_C"/>
</dbReference>
<feature type="transmembrane region" description="Helical" evidence="9">
    <location>
        <begin position="89"/>
        <end position="116"/>
    </location>
</feature>
<evidence type="ECO:0000256" key="2">
    <source>
        <dbReference type="ARBA" id="ARBA00022448"/>
    </source>
</evidence>
<evidence type="ECO:0000256" key="4">
    <source>
        <dbReference type="ARBA" id="ARBA00022475"/>
    </source>
</evidence>
<feature type="transmembrane region" description="Helical" evidence="9">
    <location>
        <begin position="205"/>
        <end position="226"/>
    </location>
</feature>
<feature type="domain" description="Na+/H+ antiporter NhaC-like C-terminal" evidence="10">
    <location>
        <begin position="175"/>
        <end position="477"/>
    </location>
</feature>
<evidence type="ECO:0000256" key="9">
    <source>
        <dbReference type="SAM" id="Phobius"/>
    </source>
</evidence>
<dbReference type="GO" id="GO:0015297">
    <property type="term" value="F:antiporter activity"/>
    <property type="evidence" value="ECO:0007669"/>
    <property type="project" value="UniProtKB-KW"/>
</dbReference>
<dbReference type="AlphaFoldDB" id="A0A0H3U9H2"/>
<keyword evidence="7 9" id="KW-0472">Membrane</keyword>
<protein>
    <submittedName>
        <fullName evidence="11">Putative Na+/H+ antiporter NhaC</fullName>
    </submittedName>
</protein>
<organism evidence="11">
    <name type="scientific">uncultured bacterium fosmid pJB17E7_contig I</name>
    <dbReference type="NCBI Taxonomy" id="1478055"/>
    <lineage>
        <taxon>Bacteria</taxon>
        <taxon>environmental samples</taxon>
    </lineage>
</organism>
<dbReference type="PANTHER" id="PTHR33451:SF3">
    <property type="entry name" value="MALATE-2H(+)_NA(+)-LACTATE ANTIPORTER"/>
    <property type="match status" value="1"/>
</dbReference>
<comment type="subcellular location">
    <subcellularLocation>
        <location evidence="1">Cell membrane</location>
        <topology evidence="1">Multi-pass membrane protein</topology>
    </subcellularLocation>
</comment>
<feature type="transmembrane region" description="Helical" evidence="9">
    <location>
        <begin position="456"/>
        <end position="478"/>
    </location>
</feature>
<accession>A0A0H3U9H2</accession>
<feature type="transmembrane region" description="Helical" evidence="9">
    <location>
        <begin position="377"/>
        <end position="398"/>
    </location>
</feature>
<feature type="transmembrane region" description="Helical" evidence="9">
    <location>
        <begin position="149"/>
        <end position="172"/>
    </location>
</feature>
<evidence type="ECO:0000256" key="3">
    <source>
        <dbReference type="ARBA" id="ARBA00022449"/>
    </source>
</evidence>
<evidence type="ECO:0000259" key="10">
    <source>
        <dbReference type="Pfam" id="PF03553"/>
    </source>
</evidence>
<comment type="similarity">
    <text evidence="8">Belongs to the NhaC Na(+)/H(+) (TC 2.A.35) antiporter family.</text>
</comment>
<feature type="transmembrane region" description="Helical" evidence="9">
    <location>
        <begin position="123"/>
        <end position="143"/>
    </location>
</feature>
<feature type="transmembrane region" description="Helical" evidence="9">
    <location>
        <begin position="20"/>
        <end position="39"/>
    </location>
</feature>
<reference evidence="11" key="1">
    <citation type="submission" date="2013-08" db="EMBL/GenBank/DDBJ databases">
        <title>Comparison of modified E. coli strains.</title>
        <authorList>
            <person name="Juergensen J."/>
            <person name="Bonge A."/>
            <person name="Streit W.R."/>
        </authorList>
    </citation>
    <scope>NUCLEOTIDE SEQUENCE</scope>
</reference>
<evidence type="ECO:0000256" key="1">
    <source>
        <dbReference type="ARBA" id="ARBA00004651"/>
    </source>
</evidence>